<proteinExistence type="predicted"/>
<protein>
    <submittedName>
        <fullName evidence="2">8820_t:CDS:1</fullName>
    </submittedName>
</protein>
<accession>A0A9N9P1B1</accession>
<dbReference type="GO" id="GO:0007165">
    <property type="term" value="P:signal transduction"/>
    <property type="evidence" value="ECO:0007669"/>
    <property type="project" value="TreeGrafter"/>
</dbReference>
<dbReference type="OrthoDB" id="10261027at2759"/>
<dbReference type="GO" id="GO:0005737">
    <property type="term" value="C:cytoplasm"/>
    <property type="evidence" value="ECO:0007669"/>
    <property type="project" value="TreeGrafter"/>
</dbReference>
<dbReference type="AlphaFoldDB" id="A0A9N9P1B1"/>
<dbReference type="GO" id="GO:0005524">
    <property type="term" value="F:ATP binding"/>
    <property type="evidence" value="ECO:0007669"/>
    <property type="project" value="InterPro"/>
</dbReference>
<dbReference type="EMBL" id="CAJVPS010057608">
    <property type="protein sequence ID" value="CAG8778951.1"/>
    <property type="molecule type" value="Genomic_DNA"/>
</dbReference>
<feature type="non-terminal residue" evidence="2">
    <location>
        <position position="1"/>
    </location>
</feature>
<dbReference type="PANTHER" id="PTHR23257">
    <property type="entry name" value="SERINE-THREONINE PROTEIN KINASE"/>
    <property type="match status" value="1"/>
</dbReference>
<dbReference type="InterPro" id="IPR050167">
    <property type="entry name" value="Ser_Thr_protein_kinase"/>
</dbReference>
<evidence type="ECO:0000313" key="3">
    <source>
        <dbReference type="Proteomes" id="UP000789508"/>
    </source>
</evidence>
<gene>
    <name evidence="2" type="ORF">ALEPTO_LOCUS14560</name>
</gene>
<dbReference type="GO" id="GO:0004672">
    <property type="term" value="F:protein kinase activity"/>
    <property type="evidence" value="ECO:0007669"/>
    <property type="project" value="InterPro"/>
</dbReference>
<dbReference type="InterPro" id="IPR001245">
    <property type="entry name" value="Ser-Thr/Tyr_kinase_cat_dom"/>
</dbReference>
<keyword evidence="3" id="KW-1185">Reference proteome</keyword>
<evidence type="ECO:0000259" key="1">
    <source>
        <dbReference type="PROSITE" id="PS50011"/>
    </source>
</evidence>
<dbReference type="Pfam" id="PF07714">
    <property type="entry name" value="PK_Tyr_Ser-Thr"/>
    <property type="match status" value="1"/>
</dbReference>
<dbReference type="PROSITE" id="PS50011">
    <property type="entry name" value="PROTEIN_KINASE_DOM"/>
    <property type="match status" value="1"/>
</dbReference>
<organism evidence="2 3">
    <name type="scientific">Ambispora leptoticha</name>
    <dbReference type="NCBI Taxonomy" id="144679"/>
    <lineage>
        <taxon>Eukaryota</taxon>
        <taxon>Fungi</taxon>
        <taxon>Fungi incertae sedis</taxon>
        <taxon>Mucoromycota</taxon>
        <taxon>Glomeromycotina</taxon>
        <taxon>Glomeromycetes</taxon>
        <taxon>Archaeosporales</taxon>
        <taxon>Ambisporaceae</taxon>
        <taxon>Ambispora</taxon>
    </lineage>
</organism>
<feature type="non-terminal residue" evidence="2">
    <location>
        <position position="144"/>
    </location>
</feature>
<evidence type="ECO:0000313" key="2">
    <source>
        <dbReference type="EMBL" id="CAG8778951.1"/>
    </source>
</evidence>
<dbReference type="Proteomes" id="UP000789508">
    <property type="component" value="Unassembled WGS sequence"/>
</dbReference>
<reference evidence="2" key="1">
    <citation type="submission" date="2021-06" db="EMBL/GenBank/DDBJ databases">
        <authorList>
            <person name="Kallberg Y."/>
            <person name="Tangrot J."/>
            <person name="Rosling A."/>
        </authorList>
    </citation>
    <scope>NUCLEOTIDE SEQUENCE</scope>
    <source>
        <strain evidence="2">FL130A</strain>
    </source>
</reference>
<feature type="domain" description="Protein kinase" evidence="1">
    <location>
        <begin position="1"/>
        <end position="144"/>
    </location>
</feature>
<comment type="caution">
    <text evidence="2">The sequence shown here is derived from an EMBL/GenBank/DDBJ whole genome shotgun (WGS) entry which is preliminary data.</text>
</comment>
<dbReference type="Gene3D" id="1.10.510.10">
    <property type="entry name" value="Transferase(Phosphotransferase) domain 1"/>
    <property type="match status" value="1"/>
</dbReference>
<dbReference type="InterPro" id="IPR011009">
    <property type="entry name" value="Kinase-like_dom_sf"/>
</dbReference>
<dbReference type="SUPFAM" id="SSF56112">
    <property type="entry name" value="Protein kinase-like (PK-like)"/>
    <property type="match status" value="1"/>
</dbReference>
<dbReference type="InterPro" id="IPR000719">
    <property type="entry name" value="Prot_kinase_dom"/>
</dbReference>
<sequence length="144" mass="16286">LKAYYDIGCEHPTFLQCRGVSKDESTNNYGLVMHFASMGSLRQNLLHVSQMKWSEKLSLLSNIAFDLQLIHSHNIIHRDLHSGNILQNKLYSAYIGDLGIAISIDEESETKFKGVYGNLPYISPEVLQGKSYEKLSDIYSFGII</sequence>
<name>A0A9N9P1B1_9GLOM</name>